<dbReference type="GeneID" id="80876057"/>
<proteinExistence type="predicted"/>
<gene>
    <name evidence="1" type="ORF">SOMG_02576</name>
</gene>
<accession>A0AAE9WEA8</accession>
<dbReference type="AlphaFoldDB" id="A0AAE9WEA8"/>
<reference evidence="1 2" key="1">
    <citation type="journal article" date="2023" name="G3 (Bethesda)">
        <title>A high-quality reference genome for the fission yeast Schizosaccharomyces osmophilus.</title>
        <authorList>
            <person name="Jia G.S."/>
            <person name="Zhang W.C."/>
            <person name="Liang Y."/>
            <person name="Liu X.H."/>
            <person name="Rhind N."/>
            <person name="Pidoux A."/>
            <person name="Brysch-Herzberg M."/>
            <person name="Du L.L."/>
        </authorList>
    </citation>
    <scope>NUCLEOTIDE SEQUENCE [LARGE SCALE GENOMIC DNA]</scope>
    <source>
        <strain evidence="1 2">CBS 15793</strain>
    </source>
</reference>
<evidence type="ECO:0000313" key="1">
    <source>
        <dbReference type="EMBL" id="WBW73163.1"/>
    </source>
</evidence>
<protein>
    <submittedName>
        <fullName evidence="1">Uncharacterized protein</fullName>
    </submittedName>
</protein>
<keyword evidence="2" id="KW-1185">Reference proteome</keyword>
<dbReference type="RefSeq" id="XP_056037406.1">
    <property type="nucleotide sequence ID" value="XM_056181368.1"/>
</dbReference>
<evidence type="ECO:0000313" key="2">
    <source>
        <dbReference type="Proteomes" id="UP001212411"/>
    </source>
</evidence>
<name>A0AAE9WEA8_9SCHI</name>
<organism evidence="1 2">
    <name type="scientific">Schizosaccharomyces osmophilus</name>
    <dbReference type="NCBI Taxonomy" id="2545709"/>
    <lineage>
        <taxon>Eukaryota</taxon>
        <taxon>Fungi</taxon>
        <taxon>Dikarya</taxon>
        <taxon>Ascomycota</taxon>
        <taxon>Taphrinomycotina</taxon>
        <taxon>Schizosaccharomycetes</taxon>
        <taxon>Schizosaccharomycetales</taxon>
        <taxon>Schizosaccharomycetaceae</taxon>
        <taxon>Schizosaccharomyces</taxon>
    </lineage>
</organism>
<dbReference type="KEGG" id="som:SOMG_02576"/>
<sequence>MRNLKHELRDIRNLQCYARTNQNDENFVCLYGKSKYVREADIAQMRCDVTQFYQYVASVSLLRLENLILSRVTLSSENPVYEMVERPLDMNNDSNGVLL</sequence>
<dbReference type="Proteomes" id="UP001212411">
    <property type="component" value="Chromosome 2"/>
</dbReference>
<dbReference type="EMBL" id="CP115612">
    <property type="protein sequence ID" value="WBW73163.1"/>
    <property type="molecule type" value="Genomic_DNA"/>
</dbReference>